<accession>E4KZH2</accession>
<dbReference type="AlphaFoldDB" id="E4KZH2"/>
<dbReference type="Proteomes" id="UP000003705">
    <property type="component" value="Unassembled WGS sequence"/>
</dbReference>
<dbReference type="EMBL" id="AENP01000021">
    <property type="protein sequence ID" value="EFR32802.1"/>
    <property type="molecule type" value="Genomic_DNA"/>
</dbReference>
<protein>
    <submittedName>
        <fullName evidence="1">Uncharacterized protein</fullName>
    </submittedName>
</protein>
<name>E4KZH2_9FIRM</name>
<evidence type="ECO:0000313" key="1">
    <source>
        <dbReference type="EMBL" id="EFR32802.1"/>
    </source>
</evidence>
<gene>
    <name evidence="1" type="ORF">HMPREF9286_0927</name>
</gene>
<comment type="caution">
    <text evidence="1">The sequence shown here is derived from an EMBL/GenBank/DDBJ whole genome shotgun (WGS) entry which is preliminary data.</text>
</comment>
<sequence>MQKVYYFHNLRNLFKIRLENVPDTTGAFFIFIFFELF</sequence>
<keyword evidence="2" id="KW-1185">Reference proteome</keyword>
<evidence type="ECO:0000313" key="2">
    <source>
        <dbReference type="Proteomes" id="UP000003705"/>
    </source>
</evidence>
<proteinExistence type="predicted"/>
<reference evidence="1 2" key="1">
    <citation type="submission" date="2010-10" db="EMBL/GenBank/DDBJ databases">
        <authorList>
            <person name="Durkin A.S."/>
            <person name="Madupu R."/>
            <person name="Torralba M."/>
            <person name="Gillis M."/>
            <person name="Methe B."/>
            <person name="Sutton G."/>
            <person name="Nelson K.E."/>
        </authorList>
    </citation>
    <scope>NUCLEOTIDE SEQUENCE [LARGE SCALE GENOMIC DNA]</scope>
    <source>
        <strain evidence="1 2">ACS-146-V-Sch2b</strain>
    </source>
</reference>
<organism evidence="1 2">
    <name type="scientific">Peptoniphilus harei ACS-146-V-Sch2b</name>
    <dbReference type="NCBI Taxonomy" id="908338"/>
    <lineage>
        <taxon>Bacteria</taxon>
        <taxon>Bacillati</taxon>
        <taxon>Bacillota</taxon>
        <taxon>Tissierellia</taxon>
        <taxon>Tissierellales</taxon>
        <taxon>Peptoniphilaceae</taxon>
        <taxon>Peptoniphilus</taxon>
    </lineage>
</organism>